<sequence length="226" mass="24114">MPALPDLPAAEAAIIEMTNAFRAQNKLAPVRQNPQLTAAARAYATTLTGYRALSHTADGTTPSDRVASAGYRYCQVGENLATILDTRGFTAGEYAKRAVQGWEDSPGHRKNMLLPFVTETGVGVVRSSPTEPQYIAVQLFARPEATKYSFKIMNRAERAVSYTFSGKDNAIAPREIITHTACLPGTIAFATGAKPAVAARYEAADGQLYTLKSSASGIAVEVGGKR</sequence>
<proteinExistence type="predicted"/>
<dbReference type="SUPFAM" id="SSF55797">
    <property type="entry name" value="PR-1-like"/>
    <property type="match status" value="1"/>
</dbReference>
<dbReference type="Gene3D" id="3.40.33.10">
    <property type="entry name" value="CAP"/>
    <property type="match status" value="1"/>
</dbReference>
<dbReference type="RefSeq" id="WP_154737735.1">
    <property type="nucleotide sequence ID" value="NZ_WMBQ01000001.1"/>
</dbReference>
<reference evidence="2 3" key="1">
    <citation type="submission" date="2019-11" db="EMBL/GenBank/DDBJ databases">
        <title>Identification of a novel strain.</title>
        <authorList>
            <person name="Xu Q."/>
            <person name="Wang G."/>
        </authorList>
    </citation>
    <scope>NUCLEOTIDE SEQUENCE [LARGE SCALE GENOMIC DNA]</scope>
    <source>
        <strain evidence="3">xq</strain>
    </source>
</reference>
<dbReference type="Pfam" id="PF00188">
    <property type="entry name" value="CAP"/>
    <property type="match status" value="1"/>
</dbReference>
<evidence type="ECO:0000259" key="1">
    <source>
        <dbReference type="Pfam" id="PF00188"/>
    </source>
</evidence>
<name>A0A6I3KHL7_9HYPH</name>
<dbReference type="CDD" id="cd05379">
    <property type="entry name" value="CAP_bacterial"/>
    <property type="match status" value="1"/>
</dbReference>
<evidence type="ECO:0000313" key="2">
    <source>
        <dbReference type="EMBL" id="MTD93172.1"/>
    </source>
</evidence>
<dbReference type="InterPro" id="IPR035940">
    <property type="entry name" value="CAP_sf"/>
</dbReference>
<dbReference type="Proteomes" id="UP000440694">
    <property type="component" value="Unassembled WGS sequence"/>
</dbReference>
<accession>A0A6I3KHL7</accession>
<feature type="domain" description="SCP" evidence="1">
    <location>
        <begin position="16"/>
        <end position="138"/>
    </location>
</feature>
<comment type="caution">
    <text evidence="2">The sequence shown here is derived from an EMBL/GenBank/DDBJ whole genome shotgun (WGS) entry which is preliminary data.</text>
</comment>
<dbReference type="PANTHER" id="PTHR31157">
    <property type="entry name" value="SCP DOMAIN-CONTAINING PROTEIN"/>
    <property type="match status" value="1"/>
</dbReference>
<gene>
    <name evidence="2" type="ORF">GIW81_02355</name>
</gene>
<dbReference type="EMBL" id="WMBQ01000001">
    <property type="protein sequence ID" value="MTD93172.1"/>
    <property type="molecule type" value="Genomic_DNA"/>
</dbReference>
<dbReference type="PANTHER" id="PTHR31157:SF1">
    <property type="entry name" value="SCP DOMAIN-CONTAINING PROTEIN"/>
    <property type="match status" value="1"/>
</dbReference>
<dbReference type="InterPro" id="IPR014044">
    <property type="entry name" value="CAP_dom"/>
</dbReference>
<keyword evidence="3" id="KW-1185">Reference proteome</keyword>
<dbReference type="AlphaFoldDB" id="A0A6I3KHL7"/>
<organism evidence="2 3">
    <name type="scientific">Hyphomicrobium album</name>
    <dbReference type="NCBI Taxonomy" id="2665159"/>
    <lineage>
        <taxon>Bacteria</taxon>
        <taxon>Pseudomonadati</taxon>
        <taxon>Pseudomonadota</taxon>
        <taxon>Alphaproteobacteria</taxon>
        <taxon>Hyphomicrobiales</taxon>
        <taxon>Hyphomicrobiaceae</taxon>
        <taxon>Hyphomicrobium</taxon>
    </lineage>
</organism>
<protein>
    <submittedName>
        <fullName evidence="2">CAP domain-containing protein</fullName>
    </submittedName>
</protein>
<evidence type="ECO:0000313" key="3">
    <source>
        <dbReference type="Proteomes" id="UP000440694"/>
    </source>
</evidence>